<accession>A0ABD0XRK3</accession>
<dbReference type="InterPro" id="IPR023780">
    <property type="entry name" value="Chromo_domain"/>
</dbReference>
<evidence type="ECO:0000313" key="8">
    <source>
        <dbReference type="EMBL" id="KAL1005705.1"/>
    </source>
</evidence>
<comment type="caution">
    <text evidence="8">The sequence shown here is derived from an EMBL/GenBank/DDBJ whole genome shotgun (WGS) entry which is preliminary data.</text>
</comment>
<name>A0ABD0XRK3_UMBPY</name>
<dbReference type="SMART" id="SM00298">
    <property type="entry name" value="CHROMO"/>
    <property type="match status" value="1"/>
</dbReference>
<evidence type="ECO:0000256" key="6">
    <source>
        <dbReference type="SAM" id="MobiDB-lite"/>
    </source>
</evidence>
<dbReference type="InterPro" id="IPR023779">
    <property type="entry name" value="Chromodomain_CS"/>
</dbReference>
<evidence type="ECO:0000256" key="2">
    <source>
        <dbReference type="ARBA" id="ARBA00022491"/>
    </source>
</evidence>
<dbReference type="EMBL" id="JAGEUA010000002">
    <property type="protein sequence ID" value="KAL1005705.1"/>
    <property type="molecule type" value="Genomic_DNA"/>
</dbReference>
<dbReference type="PANTHER" id="PTHR46389:SF4">
    <property type="entry name" value="CHROMOBOX PROTEIN HOMOLOG 6"/>
    <property type="match status" value="1"/>
</dbReference>
<dbReference type="Gene3D" id="2.40.50.40">
    <property type="match status" value="1"/>
</dbReference>
<keyword evidence="2" id="KW-0678">Repressor</keyword>
<keyword evidence="9" id="KW-1185">Reference proteome</keyword>
<dbReference type="Pfam" id="PF00385">
    <property type="entry name" value="Chromo"/>
    <property type="match status" value="1"/>
</dbReference>
<dbReference type="InterPro" id="IPR000953">
    <property type="entry name" value="Chromo/chromo_shadow_dom"/>
</dbReference>
<reference evidence="8 9" key="1">
    <citation type="submission" date="2024-06" db="EMBL/GenBank/DDBJ databases">
        <authorList>
            <person name="Pan Q."/>
            <person name="Wen M."/>
            <person name="Jouanno E."/>
            <person name="Zahm M."/>
            <person name="Klopp C."/>
            <person name="Cabau C."/>
            <person name="Louis A."/>
            <person name="Berthelot C."/>
            <person name="Parey E."/>
            <person name="Roest Crollius H."/>
            <person name="Montfort J."/>
            <person name="Robinson-Rechavi M."/>
            <person name="Bouchez O."/>
            <person name="Lampietro C."/>
            <person name="Lopez Roques C."/>
            <person name="Donnadieu C."/>
            <person name="Postlethwait J."/>
            <person name="Bobe J."/>
            <person name="Verreycken H."/>
            <person name="Guiguen Y."/>
        </authorList>
    </citation>
    <scope>NUCLEOTIDE SEQUENCE [LARGE SCALE GENOMIC DNA]</scope>
    <source>
        <strain evidence="8">Up_M1</strain>
        <tissue evidence="8">Testis</tissue>
    </source>
</reference>
<feature type="compositionally biased region" description="Pro residues" evidence="6">
    <location>
        <begin position="106"/>
        <end position="119"/>
    </location>
</feature>
<dbReference type="InterPro" id="IPR017984">
    <property type="entry name" value="Chromo_dom_subgr"/>
</dbReference>
<evidence type="ECO:0000256" key="4">
    <source>
        <dbReference type="ARBA" id="ARBA00023163"/>
    </source>
</evidence>
<evidence type="ECO:0000259" key="7">
    <source>
        <dbReference type="PROSITE" id="PS50013"/>
    </source>
</evidence>
<evidence type="ECO:0000256" key="1">
    <source>
        <dbReference type="ARBA" id="ARBA00004123"/>
    </source>
</evidence>
<feature type="region of interest" description="Disordered" evidence="6">
    <location>
        <begin position="60"/>
        <end position="136"/>
    </location>
</feature>
<dbReference type="PANTHER" id="PTHR46389">
    <property type="entry name" value="POLYCOMB GROUP PROTEIN PC"/>
    <property type="match status" value="1"/>
</dbReference>
<sequence>MELSAVGERVFAAEAILKRRVRKSRLEYLVKWKGWALKHSTWEPEENILDDRLIAGFEQKERERELSGPKKRGPKPKNLTAKARGSQKREPTMRAPRSTSSSSPRAPHPPPIPLSPPHPLLRRRPLNSTPWQRLTS</sequence>
<keyword evidence="4" id="KW-0804">Transcription</keyword>
<dbReference type="PROSITE" id="PS50013">
    <property type="entry name" value="CHROMO_2"/>
    <property type="match status" value="1"/>
</dbReference>
<keyword evidence="3" id="KW-0805">Transcription regulation</keyword>
<protein>
    <recommendedName>
        <fullName evidence="7">Chromo domain-containing protein</fullName>
    </recommendedName>
</protein>
<dbReference type="InterPro" id="IPR052458">
    <property type="entry name" value="PcG_PRC1-like_component"/>
</dbReference>
<dbReference type="InterPro" id="IPR016197">
    <property type="entry name" value="Chromo-like_dom_sf"/>
</dbReference>
<dbReference type="Proteomes" id="UP001557470">
    <property type="component" value="Unassembled WGS sequence"/>
</dbReference>
<feature type="compositionally biased region" description="Polar residues" evidence="6">
    <location>
        <begin position="127"/>
        <end position="136"/>
    </location>
</feature>
<dbReference type="AlphaFoldDB" id="A0ABD0XRK3"/>
<proteinExistence type="predicted"/>
<feature type="compositionally biased region" description="Low complexity" evidence="6">
    <location>
        <begin position="93"/>
        <end position="105"/>
    </location>
</feature>
<dbReference type="FunFam" id="2.40.50.40:FF:000006">
    <property type="entry name" value="Chromobox protein homolog 7"/>
    <property type="match status" value="1"/>
</dbReference>
<dbReference type="PROSITE" id="PS00598">
    <property type="entry name" value="CHROMO_1"/>
    <property type="match status" value="1"/>
</dbReference>
<comment type="subcellular location">
    <subcellularLocation>
        <location evidence="1">Nucleus</location>
    </subcellularLocation>
</comment>
<feature type="domain" description="Chromo" evidence="7">
    <location>
        <begin position="11"/>
        <end position="69"/>
    </location>
</feature>
<keyword evidence="5" id="KW-0539">Nucleus</keyword>
<evidence type="ECO:0000313" key="9">
    <source>
        <dbReference type="Proteomes" id="UP001557470"/>
    </source>
</evidence>
<evidence type="ECO:0000256" key="3">
    <source>
        <dbReference type="ARBA" id="ARBA00023015"/>
    </source>
</evidence>
<evidence type="ECO:0000256" key="5">
    <source>
        <dbReference type="ARBA" id="ARBA00023242"/>
    </source>
</evidence>
<dbReference type="CDD" id="cd18648">
    <property type="entry name" value="CD_Cbx6"/>
    <property type="match status" value="1"/>
</dbReference>
<dbReference type="SUPFAM" id="SSF54160">
    <property type="entry name" value="Chromo domain-like"/>
    <property type="match status" value="1"/>
</dbReference>
<organism evidence="8 9">
    <name type="scientific">Umbra pygmaea</name>
    <name type="common">Eastern mudminnow</name>
    <dbReference type="NCBI Taxonomy" id="75934"/>
    <lineage>
        <taxon>Eukaryota</taxon>
        <taxon>Metazoa</taxon>
        <taxon>Chordata</taxon>
        <taxon>Craniata</taxon>
        <taxon>Vertebrata</taxon>
        <taxon>Euteleostomi</taxon>
        <taxon>Actinopterygii</taxon>
        <taxon>Neopterygii</taxon>
        <taxon>Teleostei</taxon>
        <taxon>Protacanthopterygii</taxon>
        <taxon>Esociformes</taxon>
        <taxon>Umbridae</taxon>
        <taxon>Umbra</taxon>
    </lineage>
</organism>
<dbReference type="GO" id="GO:0005634">
    <property type="term" value="C:nucleus"/>
    <property type="evidence" value="ECO:0007669"/>
    <property type="project" value="UniProtKB-SubCell"/>
</dbReference>
<dbReference type="PRINTS" id="PR00504">
    <property type="entry name" value="CHROMODOMAIN"/>
</dbReference>
<gene>
    <name evidence="8" type="ORF">UPYG_G00062620</name>
</gene>